<proteinExistence type="predicted"/>
<organism evidence="1 2">
    <name type="scientific">Phocicoccus schoeneichii</name>
    <dbReference type="NCBI Taxonomy" id="1812261"/>
    <lineage>
        <taxon>Bacteria</taxon>
        <taxon>Bacillati</taxon>
        <taxon>Bacillota</taxon>
        <taxon>Bacilli</taxon>
        <taxon>Bacillales</taxon>
        <taxon>Salinicoccaceae</taxon>
        <taxon>Phocicoccus</taxon>
    </lineage>
</organism>
<dbReference type="AlphaFoldDB" id="A0A6V7RPG6"/>
<evidence type="ECO:0000313" key="2">
    <source>
        <dbReference type="Proteomes" id="UP000521032"/>
    </source>
</evidence>
<accession>A0A6V7RPG6</accession>
<keyword evidence="2" id="KW-1185">Reference proteome</keyword>
<comment type="caution">
    <text evidence="1">The sequence shown here is derived from an EMBL/GenBank/DDBJ whole genome shotgun (WGS) entry which is preliminary data.</text>
</comment>
<reference evidence="1 2" key="1">
    <citation type="submission" date="2020-07" db="EMBL/GenBank/DDBJ databases">
        <authorList>
            <person name="Criscuolo A."/>
        </authorList>
    </citation>
    <scope>NUCLEOTIDE SEQUENCE [LARGE SCALE GENOMIC DNA]</scope>
    <source>
        <strain evidence="2">CIP 111030</strain>
    </source>
</reference>
<gene>
    <name evidence="1" type="ORF">JEOSCH030_01777</name>
</gene>
<dbReference type="EMBL" id="CAJEWE010000011">
    <property type="protein sequence ID" value="CAD2080029.1"/>
    <property type="molecule type" value="Genomic_DNA"/>
</dbReference>
<sequence length="38" mass="4623">MNMTYKIRQIEGDTLTPMCLLIRKIKSKKDHHQNFIYL</sequence>
<dbReference type="Proteomes" id="UP000521032">
    <property type="component" value="Unassembled WGS sequence"/>
</dbReference>
<evidence type="ECO:0000313" key="1">
    <source>
        <dbReference type="EMBL" id="CAD2080029.1"/>
    </source>
</evidence>
<protein>
    <submittedName>
        <fullName evidence="1">Uncharacterized protein</fullName>
    </submittedName>
</protein>
<name>A0A6V7RPG6_9BACL</name>